<comment type="caution">
    <text evidence="2">The sequence shown here is derived from an EMBL/GenBank/DDBJ whole genome shotgun (WGS) entry which is preliminary data.</text>
</comment>
<dbReference type="Proteomes" id="UP001530293">
    <property type="component" value="Unassembled WGS sequence"/>
</dbReference>
<evidence type="ECO:0000313" key="2">
    <source>
        <dbReference type="EMBL" id="KAL3762881.1"/>
    </source>
</evidence>
<protein>
    <submittedName>
        <fullName evidence="2">Uncharacterized protein</fullName>
    </submittedName>
</protein>
<proteinExistence type="predicted"/>
<reference evidence="2 3" key="1">
    <citation type="submission" date="2024-10" db="EMBL/GenBank/DDBJ databases">
        <title>Updated reference genomes for cyclostephanoid diatoms.</title>
        <authorList>
            <person name="Roberts W.R."/>
            <person name="Alverson A.J."/>
        </authorList>
    </citation>
    <scope>NUCLEOTIDE SEQUENCE [LARGE SCALE GENOMIC DNA]</scope>
    <source>
        <strain evidence="2 3">AJA232-27</strain>
    </source>
</reference>
<organism evidence="2 3">
    <name type="scientific">Discostella pseudostelligera</name>
    <dbReference type="NCBI Taxonomy" id="259834"/>
    <lineage>
        <taxon>Eukaryota</taxon>
        <taxon>Sar</taxon>
        <taxon>Stramenopiles</taxon>
        <taxon>Ochrophyta</taxon>
        <taxon>Bacillariophyta</taxon>
        <taxon>Coscinodiscophyceae</taxon>
        <taxon>Thalassiosirophycidae</taxon>
        <taxon>Stephanodiscales</taxon>
        <taxon>Stephanodiscaceae</taxon>
        <taxon>Discostella</taxon>
    </lineage>
</organism>
<keyword evidence="3" id="KW-1185">Reference proteome</keyword>
<accession>A0ABD3MJ95</accession>
<sequence>MARDQNRADDPSGETASIGKGCTDEESCGVHEMNGNSLNDSHDNFLSFWENTDPIPESTQRYSTMSYFKDALANYKGMKSIDHWAEATAAKLHVEDQGFNALVTLFDESMEKNYSSNTLPSLDDDDDVCTENELDHITGPISPDSERVASEIENSVRSDQQQMAAIERMCPNWAENIKFAQAHTDRNTLQRALRNVKQAATDLDAMKDRILRAFMDRQQTLELFVKSLQVSRDRFDDKQDEDCPTVSSEPTISRTHSN</sequence>
<gene>
    <name evidence="2" type="ORF">ACHAWU_001028</name>
</gene>
<evidence type="ECO:0000313" key="3">
    <source>
        <dbReference type="Proteomes" id="UP001530293"/>
    </source>
</evidence>
<feature type="region of interest" description="Disordered" evidence="1">
    <location>
        <begin position="1"/>
        <end position="24"/>
    </location>
</feature>
<feature type="compositionally biased region" description="Polar residues" evidence="1">
    <location>
        <begin position="245"/>
        <end position="258"/>
    </location>
</feature>
<name>A0ABD3MJ95_9STRA</name>
<dbReference type="EMBL" id="JALLBG020000130">
    <property type="protein sequence ID" value="KAL3762881.1"/>
    <property type="molecule type" value="Genomic_DNA"/>
</dbReference>
<dbReference type="AlphaFoldDB" id="A0ABD3MJ95"/>
<evidence type="ECO:0000256" key="1">
    <source>
        <dbReference type="SAM" id="MobiDB-lite"/>
    </source>
</evidence>
<feature type="compositionally biased region" description="Basic and acidic residues" evidence="1">
    <location>
        <begin position="1"/>
        <end position="10"/>
    </location>
</feature>
<feature type="region of interest" description="Disordered" evidence="1">
    <location>
        <begin position="234"/>
        <end position="258"/>
    </location>
</feature>